<dbReference type="SMART" id="SM00530">
    <property type="entry name" value="HTH_XRE"/>
    <property type="match status" value="1"/>
</dbReference>
<dbReference type="PANTHER" id="PTHR46797">
    <property type="entry name" value="HTH-TYPE TRANSCRIPTIONAL REGULATOR"/>
    <property type="match status" value="1"/>
</dbReference>
<reference evidence="3 4" key="1">
    <citation type="submission" date="2016-11" db="EMBL/GenBank/DDBJ databases">
        <authorList>
            <person name="Jaros S."/>
            <person name="Januszkiewicz K."/>
            <person name="Wedrychowicz H."/>
        </authorList>
    </citation>
    <scope>NUCLEOTIDE SEQUENCE [LARGE SCALE GENOMIC DNA]</scope>
    <source>
        <strain evidence="3 4">DSM 17477</strain>
    </source>
</reference>
<dbReference type="GO" id="GO:0003677">
    <property type="term" value="F:DNA binding"/>
    <property type="evidence" value="ECO:0007669"/>
    <property type="project" value="UniProtKB-KW"/>
</dbReference>
<dbReference type="InterPro" id="IPR013096">
    <property type="entry name" value="Cupin_2"/>
</dbReference>
<name>A0A1M6HYV3_9FIRM</name>
<gene>
    <name evidence="3" type="ORF">SAMN02745751_02140</name>
</gene>
<sequence length="196" mass="22495">MKMAKTETNMTDIEERKIGDRIKEIRKEKGLTLKQLSEMLDLSIGYLSNLERNLNSPTLDSLQKICESLEINIVDLLEKSPKDNLLVTKDERRVVFEKKGEIRYEMVNSSEKNLKGVCIIMEPGANYKNFSWGHNSDELGVVIKGMMKIDTNDNEYILNEGDSLYIPAHTSHSLINIGKDQCISYWFNTEMPNSDK</sequence>
<accession>A0A1M6HYV3</accession>
<organism evidence="3 4">
    <name type="scientific">Dethiosulfatibacter aminovorans DSM 17477</name>
    <dbReference type="NCBI Taxonomy" id="1121476"/>
    <lineage>
        <taxon>Bacteria</taxon>
        <taxon>Bacillati</taxon>
        <taxon>Bacillota</taxon>
        <taxon>Tissierellia</taxon>
        <taxon>Dethiosulfatibacter</taxon>
    </lineage>
</organism>
<dbReference type="PROSITE" id="PS50943">
    <property type="entry name" value="HTH_CROC1"/>
    <property type="match status" value="1"/>
</dbReference>
<evidence type="ECO:0000259" key="2">
    <source>
        <dbReference type="PROSITE" id="PS50943"/>
    </source>
</evidence>
<dbReference type="Gene3D" id="1.10.260.40">
    <property type="entry name" value="lambda repressor-like DNA-binding domains"/>
    <property type="match status" value="1"/>
</dbReference>
<dbReference type="CDD" id="cd02209">
    <property type="entry name" value="cupin_XRE_C"/>
    <property type="match status" value="1"/>
</dbReference>
<dbReference type="CDD" id="cd00093">
    <property type="entry name" value="HTH_XRE"/>
    <property type="match status" value="1"/>
</dbReference>
<proteinExistence type="predicted"/>
<protein>
    <submittedName>
        <fullName evidence="3">Transcriptional regulator, XRE family with cupin sensor</fullName>
    </submittedName>
</protein>
<dbReference type="InterPro" id="IPR001387">
    <property type="entry name" value="Cro/C1-type_HTH"/>
</dbReference>
<dbReference type="InterPro" id="IPR010982">
    <property type="entry name" value="Lambda_DNA-bd_dom_sf"/>
</dbReference>
<dbReference type="InterPro" id="IPR014710">
    <property type="entry name" value="RmlC-like_jellyroll"/>
</dbReference>
<dbReference type="Proteomes" id="UP000184052">
    <property type="component" value="Unassembled WGS sequence"/>
</dbReference>
<feature type="domain" description="HTH cro/C1-type" evidence="2">
    <location>
        <begin position="22"/>
        <end position="76"/>
    </location>
</feature>
<evidence type="ECO:0000313" key="4">
    <source>
        <dbReference type="Proteomes" id="UP000184052"/>
    </source>
</evidence>
<evidence type="ECO:0000256" key="1">
    <source>
        <dbReference type="ARBA" id="ARBA00023125"/>
    </source>
</evidence>
<dbReference type="Gene3D" id="2.60.120.10">
    <property type="entry name" value="Jelly Rolls"/>
    <property type="match status" value="1"/>
</dbReference>
<keyword evidence="4" id="KW-1185">Reference proteome</keyword>
<dbReference type="InterPro" id="IPR050807">
    <property type="entry name" value="TransReg_Diox_bact_type"/>
</dbReference>
<dbReference type="GO" id="GO:0003700">
    <property type="term" value="F:DNA-binding transcription factor activity"/>
    <property type="evidence" value="ECO:0007669"/>
    <property type="project" value="TreeGrafter"/>
</dbReference>
<keyword evidence="1" id="KW-0238">DNA-binding</keyword>
<dbReference type="GO" id="GO:0005829">
    <property type="term" value="C:cytosol"/>
    <property type="evidence" value="ECO:0007669"/>
    <property type="project" value="TreeGrafter"/>
</dbReference>
<dbReference type="AlphaFoldDB" id="A0A1M6HYV3"/>
<dbReference type="PANTHER" id="PTHR46797:SF2">
    <property type="entry name" value="TRANSCRIPTIONAL REGULATOR"/>
    <property type="match status" value="1"/>
</dbReference>
<dbReference type="SUPFAM" id="SSF51182">
    <property type="entry name" value="RmlC-like cupins"/>
    <property type="match status" value="1"/>
</dbReference>
<dbReference type="EMBL" id="FQZL01000015">
    <property type="protein sequence ID" value="SHJ27429.1"/>
    <property type="molecule type" value="Genomic_DNA"/>
</dbReference>
<dbReference type="STRING" id="1121476.SAMN02745751_02140"/>
<dbReference type="Pfam" id="PF01381">
    <property type="entry name" value="HTH_3"/>
    <property type="match status" value="1"/>
</dbReference>
<evidence type="ECO:0000313" key="3">
    <source>
        <dbReference type="EMBL" id="SHJ27429.1"/>
    </source>
</evidence>
<dbReference type="SUPFAM" id="SSF47413">
    <property type="entry name" value="lambda repressor-like DNA-binding domains"/>
    <property type="match status" value="1"/>
</dbReference>
<dbReference type="InterPro" id="IPR011051">
    <property type="entry name" value="RmlC_Cupin_sf"/>
</dbReference>
<dbReference type="Pfam" id="PF07883">
    <property type="entry name" value="Cupin_2"/>
    <property type="match status" value="1"/>
</dbReference>